<reference evidence="1" key="1">
    <citation type="journal article" date="2015" name="Nature">
        <title>Complex archaea that bridge the gap between prokaryotes and eukaryotes.</title>
        <authorList>
            <person name="Spang A."/>
            <person name="Saw J.H."/>
            <person name="Jorgensen S.L."/>
            <person name="Zaremba-Niedzwiedzka K."/>
            <person name="Martijn J."/>
            <person name="Lind A.E."/>
            <person name="van Eijk R."/>
            <person name="Schleper C."/>
            <person name="Guy L."/>
            <person name="Ettema T.J."/>
        </authorList>
    </citation>
    <scope>NUCLEOTIDE SEQUENCE</scope>
</reference>
<comment type="caution">
    <text evidence="1">The sequence shown here is derived from an EMBL/GenBank/DDBJ whole genome shotgun (WGS) entry which is preliminary data.</text>
</comment>
<protein>
    <recommendedName>
        <fullName evidence="2">SprT-like domain-containing protein</fullName>
    </recommendedName>
</protein>
<dbReference type="EMBL" id="LAZR01069771">
    <property type="protein sequence ID" value="KKK47056.1"/>
    <property type="molecule type" value="Genomic_DNA"/>
</dbReference>
<sequence length="163" mass="17397">ICAFGESGLVQICGTTFHECAHVLAGHEAAHGPDWKAKCEYLGLVDAKASGHSYTWDTFAPDIRKLLKAIPKPKDGQPIEGLANRIGRKVVNRPCSHGIGSRGGKSRGVGSGSRMVKVSCLECGYTVRTSMKWLKVGLPRCPTHKEMTPDVLISAAMLGIGKA</sequence>
<feature type="non-terminal residue" evidence="1">
    <location>
        <position position="1"/>
    </location>
</feature>
<evidence type="ECO:0000313" key="1">
    <source>
        <dbReference type="EMBL" id="KKK47056.1"/>
    </source>
</evidence>
<evidence type="ECO:0008006" key="2">
    <source>
        <dbReference type="Google" id="ProtNLM"/>
    </source>
</evidence>
<dbReference type="AlphaFoldDB" id="A0A0F8YGA8"/>
<name>A0A0F8YGA8_9ZZZZ</name>
<organism evidence="1">
    <name type="scientific">marine sediment metagenome</name>
    <dbReference type="NCBI Taxonomy" id="412755"/>
    <lineage>
        <taxon>unclassified sequences</taxon>
        <taxon>metagenomes</taxon>
        <taxon>ecological metagenomes</taxon>
    </lineage>
</organism>
<accession>A0A0F8YGA8</accession>
<proteinExistence type="predicted"/>
<gene>
    <name evidence="1" type="ORF">LCGC14_3159060</name>
</gene>